<comment type="caution">
    <text evidence="3">The sequence shown here is derived from an EMBL/GenBank/DDBJ whole genome shotgun (WGS) entry which is preliminary data.</text>
</comment>
<accession>A0ABT1JGZ8</accession>
<dbReference type="EMBL" id="AUBJ02000001">
    <property type="protein sequence ID" value="MCP2331772.1"/>
    <property type="molecule type" value="Genomic_DNA"/>
</dbReference>
<reference evidence="3 4" key="1">
    <citation type="submission" date="2013-07" db="EMBL/GenBank/DDBJ databases">
        <authorList>
            <consortium name="DOE Joint Genome Institute"/>
            <person name="Reeve W."/>
            <person name="Huntemann M."/>
            <person name="Han J."/>
            <person name="Chen A."/>
            <person name="Kyrpides N."/>
            <person name="Mavromatis K."/>
            <person name="Markowitz V."/>
            <person name="Palaniappan K."/>
            <person name="Ivanova N."/>
            <person name="Schaumberg A."/>
            <person name="Pati A."/>
            <person name="Liolios K."/>
            <person name="Nordberg H.P."/>
            <person name="Cantor M.N."/>
            <person name="Hua S.X."/>
            <person name="Woyke T."/>
        </authorList>
    </citation>
    <scope>NUCLEOTIDE SEQUENCE [LARGE SCALE GENOMIC DNA]</scope>
    <source>
        <strain evidence="3 4">DSM 43889</strain>
    </source>
</reference>
<dbReference type="Proteomes" id="UP000791080">
    <property type="component" value="Unassembled WGS sequence"/>
</dbReference>
<keyword evidence="2" id="KW-0732">Signal</keyword>
<keyword evidence="4" id="KW-1185">Reference proteome</keyword>
<name>A0ABT1JGZ8_ACTCY</name>
<feature type="chain" id="PRO_5046388440" description="DUF3558 family protein" evidence="2">
    <location>
        <begin position="23"/>
        <end position="219"/>
    </location>
</feature>
<feature type="region of interest" description="Disordered" evidence="1">
    <location>
        <begin position="32"/>
        <end position="70"/>
    </location>
</feature>
<protein>
    <recommendedName>
        <fullName evidence="5">DUF3558 family protein</fullName>
    </recommendedName>
</protein>
<dbReference type="InterPro" id="IPR024520">
    <property type="entry name" value="DUF3558"/>
</dbReference>
<evidence type="ECO:0000256" key="1">
    <source>
        <dbReference type="SAM" id="MobiDB-lite"/>
    </source>
</evidence>
<feature type="signal peptide" evidence="2">
    <location>
        <begin position="1"/>
        <end position="22"/>
    </location>
</feature>
<organism evidence="3 4">
    <name type="scientific">Actinoalloteichus caeruleus DSM 43889</name>
    <dbReference type="NCBI Taxonomy" id="1120930"/>
    <lineage>
        <taxon>Bacteria</taxon>
        <taxon>Bacillati</taxon>
        <taxon>Actinomycetota</taxon>
        <taxon>Actinomycetes</taxon>
        <taxon>Pseudonocardiales</taxon>
        <taxon>Pseudonocardiaceae</taxon>
        <taxon>Actinoalloteichus</taxon>
        <taxon>Actinoalloteichus cyanogriseus</taxon>
    </lineage>
</organism>
<dbReference type="PROSITE" id="PS51257">
    <property type="entry name" value="PROKAR_LIPOPROTEIN"/>
    <property type="match status" value="1"/>
</dbReference>
<evidence type="ECO:0008006" key="5">
    <source>
        <dbReference type="Google" id="ProtNLM"/>
    </source>
</evidence>
<reference evidence="3 4" key="2">
    <citation type="submission" date="2022-06" db="EMBL/GenBank/DDBJ databases">
        <title>Genomic Encyclopedia of Type Strains, Phase I: the one thousand microbial genomes (KMG-I) project.</title>
        <authorList>
            <person name="Kyrpides N."/>
        </authorList>
    </citation>
    <scope>NUCLEOTIDE SEQUENCE [LARGE SCALE GENOMIC DNA]</scope>
    <source>
        <strain evidence="3 4">DSM 43889</strain>
    </source>
</reference>
<evidence type="ECO:0000256" key="2">
    <source>
        <dbReference type="SAM" id="SignalP"/>
    </source>
</evidence>
<proteinExistence type="predicted"/>
<dbReference type="RefSeq" id="WP_026418319.1">
    <property type="nucleotide sequence ID" value="NZ_AUBJ02000001.1"/>
</dbReference>
<evidence type="ECO:0000313" key="4">
    <source>
        <dbReference type="Proteomes" id="UP000791080"/>
    </source>
</evidence>
<sequence>MTRRTWNAVGALLLAAGLSACATEVSGTAIPLGAAPDQGQTGSSDAPAPPATEPAFPGTDDEADLGFDGVPQVPTGEVSTVKTSEGVVVCELLSSDELRELLGADAVEIEAGGDEFPDECKWEISLDGASPWTKMQFTGFGPSVVEDYTYSDVAPMTIAGNSAFKLYNPGRCDISVQIATDGAPDALRFDLDSLGMLDGDYCAQVENAISIAVERLPAG</sequence>
<gene>
    <name evidence="3" type="ORF">G443_002042</name>
</gene>
<dbReference type="Pfam" id="PF12079">
    <property type="entry name" value="DUF3558"/>
    <property type="match status" value="1"/>
</dbReference>
<evidence type="ECO:0000313" key="3">
    <source>
        <dbReference type="EMBL" id="MCP2331772.1"/>
    </source>
</evidence>